<dbReference type="PANTHER" id="PTHR30349:SF41">
    <property type="entry name" value="INTEGRASE_RECOMBINASE PROTEIN MJ0367-RELATED"/>
    <property type="match status" value="1"/>
</dbReference>
<evidence type="ECO:0000256" key="3">
    <source>
        <dbReference type="SAM" id="MobiDB-lite"/>
    </source>
</evidence>
<accession>A0AAN8J537</accession>
<dbReference type="EMBL" id="JAZGQO010000015">
    <property type="protein sequence ID" value="KAK6169914.1"/>
    <property type="molecule type" value="Genomic_DNA"/>
</dbReference>
<dbReference type="InterPro" id="IPR050090">
    <property type="entry name" value="Tyrosine_recombinase_XerCD"/>
</dbReference>
<gene>
    <name evidence="4" type="ORF">SNE40_020884</name>
</gene>
<name>A0AAN8J537_PATCE</name>
<dbReference type="GO" id="GO:0006310">
    <property type="term" value="P:DNA recombination"/>
    <property type="evidence" value="ECO:0007669"/>
    <property type="project" value="UniProtKB-KW"/>
</dbReference>
<dbReference type="PANTHER" id="PTHR30349">
    <property type="entry name" value="PHAGE INTEGRASE-RELATED"/>
    <property type="match status" value="1"/>
</dbReference>
<evidence type="ECO:0000313" key="4">
    <source>
        <dbReference type="EMBL" id="KAK6169914.1"/>
    </source>
</evidence>
<feature type="compositionally biased region" description="Polar residues" evidence="3">
    <location>
        <begin position="282"/>
        <end position="298"/>
    </location>
</feature>
<dbReference type="AlphaFoldDB" id="A0AAN8J537"/>
<dbReference type="Gene3D" id="1.10.443.10">
    <property type="entry name" value="Intergrase catalytic core"/>
    <property type="match status" value="1"/>
</dbReference>
<dbReference type="InterPro" id="IPR011010">
    <property type="entry name" value="DNA_brk_join_enz"/>
</dbReference>
<keyword evidence="1" id="KW-0238">DNA-binding</keyword>
<dbReference type="InterPro" id="IPR013762">
    <property type="entry name" value="Integrase-like_cat_sf"/>
</dbReference>
<feature type="region of interest" description="Disordered" evidence="3">
    <location>
        <begin position="173"/>
        <end position="202"/>
    </location>
</feature>
<dbReference type="GO" id="GO:0015074">
    <property type="term" value="P:DNA integration"/>
    <property type="evidence" value="ECO:0007669"/>
    <property type="project" value="InterPro"/>
</dbReference>
<organism evidence="4 5">
    <name type="scientific">Patella caerulea</name>
    <name type="common">Rayed Mediterranean limpet</name>
    <dbReference type="NCBI Taxonomy" id="87958"/>
    <lineage>
        <taxon>Eukaryota</taxon>
        <taxon>Metazoa</taxon>
        <taxon>Spiralia</taxon>
        <taxon>Lophotrochozoa</taxon>
        <taxon>Mollusca</taxon>
        <taxon>Gastropoda</taxon>
        <taxon>Patellogastropoda</taxon>
        <taxon>Patelloidea</taxon>
        <taxon>Patellidae</taxon>
        <taxon>Patella</taxon>
    </lineage>
</organism>
<feature type="compositionally biased region" description="Polar residues" evidence="3">
    <location>
        <begin position="178"/>
        <end position="187"/>
    </location>
</feature>
<evidence type="ECO:0000313" key="5">
    <source>
        <dbReference type="Proteomes" id="UP001347796"/>
    </source>
</evidence>
<dbReference type="Proteomes" id="UP001347796">
    <property type="component" value="Unassembled WGS sequence"/>
</dbReference>
<evidence type="ECO:0000256" key="1">
    <source>
        <dbReference type="ARBA" id="ARBA00023125"/>
    </source>
</evidence>
<feature type="region of interest" description="Disordered" evidence="3">
    <location>
        <begin position="79"/>
        <end position="131"/>
    </location>
</feature>
<feature type="compositionally biased region" description="Basic residues" evidence="3">
    <location>
        <begin position="814"/>
        <end position="823"/>
    </location>
</feature>
<reference evidence="4 5" key="1">
    <citation type="submission" date="2024-01" db="EMBL/GenBank/DDBJ databases">
        <title>The genome of the rayed Mediterranean limpet Patella caerulea (Linnaeus, 1758).</title>
        <authorList>
            <person name="Anh-Thu Weber A."/>
            <person name="Halstead-Nussloch G."/>
        </authorList>
    </citation>
    <scope>NUCLEOTIDE SEQUENCE [LARGE SCALE GENOMIC DNA]</scope>
    <source>
        <strain evidence="4">AATW-2023a</strain>
        <tissue evidence="4">Whole specimen</tissue>
    </source>
</reference>
<feature type="region of interest" description="Disordered" evidence="3">
    <location>
        <begin position="282"/>
        <end position="301"/>
    </location>
</feature>
<dbReference type="GO" id="GO:0003677">
    <property type="term" value="F:DNA binding"/>
    <property type="evidence" value="ECO:0007669"/>
    <property type="project" value="UniProtKB-KW"/>
</dbReference>
<evidence type="ECO:0000256" key="2">
    <source>
        <dbReference type="ARBA" id="ARBA00023172"/>
    </source>
</evidence>
<feature type="region of interest" description="Disordered" evidence="3">
    <location>
        <begin position="241"/>
        <end position="267"/>
    </location>
</feature>
<feature type="compositionally biased region" description="Polar residues" evidence="3">
    <location>
        <begin position="241"/>
        <end position="251"/>
    </location>
</feature>
<keyword evidence="5" id="KW-1185">Reference proteome</keyword>
<comment type="caution">
    <text evidence="4">The sequence shown here is derived from an EMBL/GenBank/DDBJ whole genome shotgun (WGS) entry which is preliminary data.</text>
</comment>
<feature type="region of interest" description="Disordered" evidence="3">
    <location>
        <begin position="724"/>
        <end position="823"/>
    </location>
</feature>
<proteinExistence type="predicted"/>
<sequence length="957" mass="107935">MPPKKAKKCPQCGKVVQQLARHLRVHGFTDDTSRTLSIRHRRRVSGSATVPCPIPECHAEVIRLDRHLMRFHKIKRHSEKFDGLMKQSRQSSKESSNSDSESSDGERSSSPVDITTEEDEPVGPDPDTQKDTEECFEAIPVGMAIPPGHSPHDKARKPLRYWTLDGICYPTGFRPDTDQASSSSVSPTREPASSKPRADAQTSPIVTDTWHMPINPRAWAEAHPDLGITTCVNAPTLMTETRSRPTVSQTPHIPINPRAWTEAHPDLGINTSVNAPTLMTETRSRPTVSQTPAKSNGAYSVIRGRRQESPINTPQPAPFFTTPVKKSKFLEIQKDGRVTSRRPFSPVDMSTFVYPNDAPLEAQRLLIQFERHVRFADGARRTAEASRQHVKQVFRIWAAISRRSDWDVNNFENPRFVDRLWLMPLREASVDNPNDSSVMKPGTIKSYICSLRLFIEFLHENTKVVNHTSELWANKIRRWNAAMRQSVTRRQMQIRADERDVLLTPDDISKIENAPVYIRVRNMLASMRAGETIVITAAKFRDILAYLLIRLLLDSGQRSMALSNMTMREFLSAHVQSDGIRVVSVVNHKTFYAGHANFPLTEDLYREVETFIDYVRPLGTNTDNSDDARIFSNFTSTQEEPHLNPSMICNIINSRFESLVGKKVSSRLVRKSLVCTILEKAPELSGELAHQMSHSEQTQKRYYSLPLACQRSAAISSTIRDVLRGSVPPRPATPPEHQTTCPTGTHDDDPPAQASSPIDFDDSLGKLVMDFSDEGHAPTDVGQSIPVSLPHADKPVSSEIESEQESDDPVQTGRKQKHAAASKIKRQLTFDAEEPVLLKHPVQTARKQKRAAASKIKRQLAFSSSDEEVAEEPNLLRHPRRSFTEEDAMTLFRIASPILHGTTEPKQTNIKKLIEDDDTPEARGLLKKYSLKQLIDRVRVWIRKEKKNIIKLPKKKK</sequence>
<feature type="region of interest" description="Disordered" evidence="3">
    <location>
        <begin position="862"/>
        <end position="882"/>
    </location>
</feature>
<dbReference type="SUPFAM" id="SSF56349">
    <property type="entry name" value="DNA breaking-rejoining enzymes"/>
    <property type="match status" value="1"/>
</dbReference>
<protein>
    <submittedName>
        <fullName evidence="4">Uncharacterized protein</fullName>
    </submittedName>
</protein>
<keyword evidence="2" id="KW-0233">DNA recombination</keyword>
<feature type="compositionally biased region" description="Low complexity" evidence="3">
    <location>
        <begin position="86"/>
        <end position="100"/>
    </location>
</feature>